<accession>A0ABR7DHA8</accession>
<keyword evidence="2 4" id="KW-0413">Isomerase</keyword>
<dbReference type="Proteomes" id="UP000596929">
    <property type="component" value="Unassembled WGS sequence"/>
</dbReference>
<dbReference type="SUPFAM" id="SSF102546">
    <property type="entry name" value="RbsD-like"/>
    <property type="match status" value="1"/>
</dbReference>
<gene>
    <name evidence="4" type="ORF">H8S20_15385</name>
</gene>
<dbReference type="PANTHER" id="PTHR31690:SF4">
    <property type="entry name" value="FUCOSE MUTAROTASE"/>
    <property type="match status" value="1"/>
</dbReference>
<comment type="catalytic activity">
    <reaction evidence="3">
        <text>alpha-L-fucose = beta-L-fucose</text>
        <dbReference type="Rhea" id="RHEA:25580"/>
        <dbReference type="ChEBI" id="CHEBI:42548"/>
        <dbReference type="ChEBI" id="CHEBI:42589"/>
        <dbReference type="EC" id="5.1.3.29"/>
    </reaction>
</comment>
<dbReference type="InterPro" id="IPR023750">
    <property type="entry name" value="RbsD-like_sf"/>
</dbReference>
<dbReference type="RefSeq" id="WP_032120213.1">
    <property type="nucleotide sequence ID" value="NZ_JACOOO010000037.1"/>
</dbReference>
<dbReference type="EMBL" id="JACOOO010000037">
    <property type="protein sequence ID" value="MBC5630243.1"/>
    <property type="molecule type" value="Genomic_DNA"/>
</dbReference>
<evidence type="ECO:0000256" key="3">
    <source>
        <dbReference type="ARBA" id="ARBA00036324"/>
    </source>
</evidence>
<dbReference type="GO" id="GO:0016853">
    <property type="term" value="F:isomerase activity"/>
    <property type="evidence" value="ECO:0007669"/>
    <property type="project" value="UniProtKB-KW"/>
</dbReference>
<evidence type="ECO:0000313" key="5">
    <source>
        <dbReference type="Proteomes" id="UP000596929"/>
    </source>
</evidence>
<dbReference type="PANTHER" id="PTHR31690">
    <property type="entry name" value="FUCOSE MUTAROTASE"/>
    <property type="match status" value="1"/>
</dbReference>
<keyword evidence="5" id="KW-1185">Reference proteome</keyword>
<reference evidence="4 5" key="1">
    <citation type="submission" date="2020-08" db="EMBL/GenBank/DDBJ databases">
        <title>Genome public.</title>
        <authorList>
            <person name="Liu C."/>
            <person name="Sun Q."/>
        </authorList>
    </citation>
    <scope>NUCLEOTIDE SEQUENCE [LARGE SCALE GENOMIC DNA]</scope>
    <source>
        <strain evidence="4 5">NSJ-6</strain>
    </source>
</reference>
<organism evidence="4 5">
    <name type="scientific">Clostridium hominis</name>
    <dbReference type="NCBI Taxonomy" id="2763036"/>
    <lineage>
        <taxon>Bacteria</taxon>
        <taxon>Bacillati</taxon>
        <taxon>Bacillota</taxon>
        <taxon>Clostridia</taxon>
        <taxon>Eubacteriales</taxon>
        <taxon>Clostridiaceae</taxon>
        <taxon>Clostridium</taxon>
    </lineage>
</organism>
<dbReference type="InterPro" id="IPR007721">
    <property type="entry name" value="RbsD_FucU"/>
</dbReference>
<protein>
    <submittedName>
        <fullName evidence="4">Fucose isomerase</fullName>
    </submittedName>
</protein>
<comment type="caution">
    <text evidence="4">The sequence shown here is derived from an EMBL/GenBank/DDBJ whole genome shotgun (WGS) entry which is preliminary data.</text>
</comment>
<evidence type="ECO:0000256" key="2">
    <source>
        <dbReference type="ARBA" id="ARBA00023235"/>
    </source>
</evidence>
<comment type="catalytic activity">
    <reaction evidence="1">
        <text>beta-D-ribopyranose = beta-D-ribofuranose</text>
        <dbReference type="Rhea" id="RHEA:25432"/>
        <dbReference type="ChEBI" id="CHEBI:27476"/>
        <dbReference type="ChEBI" id="CHEBI:47002"/>
        <dbReference type="EC" id="5.4.99.62"/>
    </reaction>
</comment>
<evidence type="ECO:0000313" key="4">
    <source>
        <dbReference type="EMBL" id="MBC5630243.1"/>
    </source>
</evidence>
<proteinExistence type="predicted"/>
<dbReference type="Gene3D" id="3.40.1650.10">
    <property type="entry name" value="RbsD-like domain"/>
    <property type="match status" value="1"/>
</dbReference>
<dbReference type="Pfam" id="PF05025">
    <property type="entry name" value="RbsD_FucU"/>
    <property type="match status" value="1"/>
</dbReference>
<dbReference type="InterPro" id="IPR050443">
    <property type="entry name" value="RbsD/FucU_mutarotase"/>
</dbReference>
<evidence type="ECO:0000256" key="1">
    <source>
        <dbReference type="ARBA" id="ARBA00000223"/>
    </source>
</evidence>
<name>A0ABR7DHA8_9CLOT</name>
<sequence length="141" mass="15632">MLKGIPSIISPELLKILMEMGHGDTIVIADGNFPSNTCGQRVVRLDGHNVPEILEAILKLFPLDTYSEKPVSLMSVVPGDDVVPTVWDTYETIIKNNFDKFTSFGFIERFAFYEKAKEAYAVIATSEKALYANVILTKGVC</sequence>